<feature type="region of interest" description="Disordered" evidence="1">
    <location>
        <begin position="328"/>
        <end position="444"/>
    </location>
</feature>
<evidence type="ECO:0000256" key="1">
    <source>
        <dbReference type="SAM" id="MobiDB-lite"/>
    </source>
</evidence>
<dbReference type="Pfam" id="PF02720">
    <property type="entry name" value="DUF222"/>
    <property type="match status" value="1"/>
</dbReference>
<dbReference type="EMBL" id="CP047156">
    <property type="protein sequence ID" value="QHC01687.1"/>
    <property type="molecule type" value="Genomic_DNA"/>
</dbReference>
<feature type="domain" description="DUF222" evidence="2">
    <location>
        <begin position="47"/>
        <end position="232"/>
    </location>
</feature>
<evidence type="ECO:0000313" key="4">
    <source>
        <dbReference type="Proteomes" id="UP000463857"/>
    </source>
</evidence>
<evidence type="ECO:0000313" key="3">
    <source>
        <dbReference type="EMBL" id="QHC01687.1"/>
    </source>
</evidence>
<organism evidence="3 4">
    <name type="scientific">Epidermidibacterium keratini</name>
    <dbReference type="NCBI Taxonomy" id="1891644"/>
    <lineage>
        <taxon>Bacteria</taxon>
        <taxon>Bacillati</taxon>
        <taxon>Actinomycetota</taxon>
        <taxon>Actinomycetes</taxon>
        <taxon>Sporichthyales</taxon>
        <taxon>Sporichthyaceae</taxon>
        <taxon>Epidermidibacterium</taxon>
    </lineage>
</organism>
<sequence length="576" mass="62431">MAATPALPGPPAPPGDTNALRTMRSAVGSLDGVTLPAATQLDLLAEIRALKAACAAAEAQVAITFAVDRVVESQERGESLKAQQRSATAELALAGRCSPAAMSRRLSHWRTHALGMPNTHALLREGEISEQHVTTIARLAHNLTAEQLTALDAQLAPRLSTMTVKQAEQATRRYCLDVDEETQRRRLAAAEREAHVSIHAASVELSRLSITAPTADTVAMYAALRAATECTPAGQTRGQAMAREAFLRLTGARELAEIPIEIQLVMSDTTLFGDTEAHAELSPLRRPQRQREPARVQAPDGSGACWIPATTARALALGLIVPDHLPVAEPTNETPQSPLLISHKSGNEIPQPPDNGWYDPDGPNGSPAAQRDTRDVGAERRHKGKGSTDTTGLDRARKRWRRTHQLPPPKQRAKHDGRRTPPAQSAGGAMPTARGQAELTRPQRLAEMRDARRSIRRIFTDPATGTITAVDTRRRLFTRAQRRFIIARDQVCTTPWCDAPIRHVDHATPHRTTQRSHLDDANGKCVTCNLVKETPGWKVAVRPTRQGSLPGVTTITPAGKRYESITPPALAPRALG</sequence>
<keyword evidence="4" id="KW-1185">Reference proteome</keyword>
<accession>A0A7L4YT31</accession>
<feature type="region of interest" description="Disordered" evidence="1">
    <location>
        <begin position="282"/>
        <end position="304"/>
    </location>
</feature>
<dbReference type="OrthoDB" id="5241234at2"/>
<proteinExistence type="predicted"/>
<protein>
    <submittedName>
        <fullName evidence="3">DUF222 domain-containing protein</fullName>
    </submittedName>
</protein>
<dbReference type="RefSeq" id="WP_159546822.1">
    <property type="nucleotide sequence ID" value="NZ_CP047156.1"/>
</dbReference>
<reference evidence="3 4" key="1">
    <citation type="journal article" date="2018" name="Int. J. Syst. Evol. Microbiol.">
        <title>Epidermidibacterium keratini gen. nov., sp. nov., a member of the family Sporichthyaceae, isolated from keratin epidermis.</title>
        <authorList>
            <person name="Lee D.G."/>
            <person name="Trujillo M.E."/>
            <person name="Kang S."/>
            <person name="Nam J.J."/>
            <person name="Kim Y.J."/>
        </authorList>
    </citation>
    <scope>NUCLEOTIDE SEQUENCE [LARGE SCALE GENOMIC DNA]</scope>
    <source>
        <strain evidence="3 4">EPI-7</strain>
    </source>
</reference>
<name>A0A7L4YT31_9ACTN</name>
<dbReference type="InParanoid" id="A0A7L4YT31"/>
<gene>
    <name evidence="3" type="ORF">EK0264_16265</name>
</gene>
<dbReference type="Proteomes" id="UP000463857">
    <property type="component" value="Chromosome"/>
</dbReference>
<evidence type="ECO:0000259" key="2">
    <source>
        <dbReference type="Pfam" id="PF02720"/>
    </source>
</evidence>
<dbReference type="KEGG" id="eke:EK0264_16265"/>
<dbReference type="InterPro" id="IPR003870">
    <property type="entry name" value="DUF222"/>
</dbReference>
<dbReference type="AlphaFoldDB" id="A0A7L4YT31"/>